<protein>
    <recommendedName>
        <fullName evidence="1">NAD(P)-binding domain-containing protein</fullName>
    </recommendedName>
</protein>
<proteinExistence type="predicted"/>
<dbReference type="InterPro" id="IPR016040">
    <property type="entry name" value="NAD(P)-bd_dom"/>
</dbReference>
<dbReference type="InterPro" id="IPR051783">
    <property type="entry name" value="NAD(P)-dependent_oxidoreduct"/>
</dbReference>
<dbReference type="EMBL" id="FJUW01000032">
    <property type="protein sequence ID" value="CZT04389.1"/>
    <property type="molecule type" value="Genomic_DNA"/>
</dbReference>
<comment type="caution">
    <text evidence="2">The sequence shown here is derived from an EMBL/GenBank/DDBJ whole genome shotgun (WGS) entry which is preliminary data.</text>
</comment>
<feature type="domain" description="NAD(P)-binding" evidence="1">
    <location>
        <begin position="9"/>
        <end position="78"/>
    </location>
</feature>
<dbReference type="Gene3D" id="3.40.50.720">
    <property type="entry name" value="NAD(P)-binding Rossmann-like Domain"/>
    <property type="match status" value="1"/>
</dbReference>
<evidence type="ECO:0000313" key="2">
    <source>
        <dbReference type="EMBL" id="CZT04389.1"/>
    </source>
</evidence>
<dbReference type="AlphaFoldDB" id="A0A1E1L1M2"/>
<organism evidence="2 3">
    <name type="scientific">Rhynchosporium graminicola</name>
    <dbReference type="NCBI Taxonomy" id="2792576"/>
    <lineage>
        <taxon>Eukaryota</taxon>
        <taxon>Fungi</taxon>
        <taxon>Dikarya</taxon>
        <taxon>Ascomycota</taxon>
        <taxon>Pezizomycotina</taxon>
        <taxon>Leotiomycetes</taxon>
        <taxon>Helotiales</taxon>
        <taxon>Ploettnerulaceae</taxon>
        <taxon>Rhynchosporium</taxon>
    </lineage>
</organism>
<sequence length="272" mass="29560">MATLIFMTGITGYIGGQALATLIAKHPEHTIIGLVRTEEKKQQILARHPSLEVIIGDLDSDQILIEESKKADIVISKSPPPFLDTQKVITQDTADAEHLGAINSLLTGLSSGKKGTYLHLSGAGSVFDHSLGYGKFSPKIWDDIEDMTAITTFKQPVFHAKADRLVLDLGKKLKIRTAILEPPMVYGNSDSLSDRSISLPLLVDVAKARGKMFQVGEAGGDVLTEAEALEVHPWALVVFATNMRTRASRLRALGWVPKQPGLIETVSGLFKR</sequence>
<accession>A0A1E1L1M2</accession>
<dbReference type="Proteomes" id="UP000178129">
    <property type="component" value="Unassembled WGS sequence"/>
</dbReference>
<dbReference type="GO" id="GO:0004029">
    <property type="term" value="F:aldehyde dehydrogenase (NAD+) activity"/>
    <property type="evidence" value="ECO:0007669"/>
    <property type="project" value="TreeGrafter"/>
</dbReference>
<evidence type="ECO:0000259" key="1">
    <source>
        <dbReference type="Pfam" id="PF13460"/>
    </source>
</evidence>
<dbReference type="GO" id="GO:0005737">
    <property type="term" value="C:cytoplasm"/>
    <property type="evidence" value="ECO:0007669"/>
    <property type="project" value="TreeGrafter"/>
</dbReference>
<keyword evidence="3" id="KW-1185">Reference proteome</keyword>
<name>A0A1E1L1M2_9HELO</name>
<dbReference type="SUPFAM" id="SSF51735">
    <property type="entry name" value="NAD(P)-binding Rossmann-fold domains"/>
    <property type="match status" value="1"/>
</dbReference>
<dbReference type="PANTHER" id="PTHR48079:SF6">
    <property type="entry name" value="NAD(P)-BINDING DOMAIN-CONTAINING PROTEIN-RELATED"/>
    <property type="match status" value="1"/>
</dbReference>
<reference evidence="3" key="1">
    <citation type="submission" date="2016-03" db="EMBL/GenBank/DDBJ databases">
        <authorList>
            <person name="Ploux O."/>
        </authorList>
    </citation>
    <scope>NUCLEOTIDE SEQUENCE [LARGE SCALE GENOMIC DNA]</scope>
    <source>
        <strain evidence="3">UK7</strain>
    </source>
</reference>
<evidence type="ECO:0000313" key="3">
    <source>
        <dbReference type="Proteomes" id="UP000178129"/>
    </source>
</evidence>
<dbReference type="InterPro" id="IPR036291">
    <property type="entry name" value="NAD(P)-bd_dom_sf"/>
</dbReference>
<dbReference type="InParanoid" id="A0A1E1L1M2"/>
<gene>
    <name evidence="2" type="ORF">RCO7_10030</name>
</gene>
<dbReference type="PANTHER" id="PTHR48079">
    <property type="entry name" value="PROTEIN YEEZ"/>
    <property type="match status" value="1"/>
</dbReference>
<dbReference type="STRING" id="914237.A0A1E1L1M2"/>
<dbReference type="Pfam" id="PF13460">
    <property type="entry name" value="NAD_binding_10"/>
    <property type="match status" value="1"/>
</dbReference>